<dbReference type="EMBL" id="JAFLVT010000006">
    <property type="protein sequence ID" value="MBO0448773.1"/>
    <property type="molecule type" value="Genomic_DNA"/>
</dbReference>
<keyword evidence="2" id="KW-1185">Reference proteome</keyword>
<reference evidence="1 2" key="1">
    <citation type="submission" date="2021-03" db="EMBL/GenBank/DDBJ databases">
        <title>Enterococcal diversity collection.</title>
        <authorList>
            <person name="Gilmore M.S."/>
            <person name="Schwartzman J."/>
            <person name="Van Tyne D."/>
            <person name="Martin M."/>
            <person name="Earl A.M."/>
            <person name="Manson A.L."/>
            <person name="Straub T."/>
            <person name="Salamzade R."/>
            <person name="Saavedra J."/>
            <person name="Lebreton F."/>
            <person name="Prichula J."/>
            <person name="Schaufler K."/>
            <person name="Gaca A."/>
            <person name="Sgardioli B."/>
            <person name="Wagenaar J."/>
            <person name="Strong T."/>
        </authorList>
    </citation>
    <scope>NUCLEOTIDE SEQUENCE [LARGE SCALE GENOMIC DNA]</scope>
    <source>
        <strain evidence="1 2">MJM12</strain>
    </source>
</reference>
<dbReference type="Proteomes" id="UP000664256">
    <property type="component" value="Unassembled WGS sequence"/>
</dbReference>
<dbReference type="InterPro" id="IPR037914">
    <property type="entry name" value="SpoVT-AbrB_sf"/>
</dbReference>
<dbReference type="InterPro" id="IPR013432">
    <property type="entry name" value="Doc_partner"/>
</dbReference>
<comment type="caution">
    <text evidence="1">The sequence shown here is derived from an EMBL/GenBank/DDBJ whole genome shotgun (WGS) entry which is preliminary data.</text>
</comment>
<organism evidence="1 2">
    <name type="scientific">Candidatus Enterococcus myersii</name>
    <dbReference type="NCBI Taxonomy" id="2815322"/>
    <lineage>
        <taxon>Bacteria</taxon>
        <taxon>Bacillati</taxon>
        <taxon>Bacillota</taxon>
        <taxon>Bacilli</taxon>
        <taxon>Lactobacillales</taxon>
        <taxon>Enterococcaceae</taxon>
        <taxon>Enterococcus</taxon>
    </lineage>
</organism>
<name>A0ABS3H823_9ENTE</name>
<sequence>MAITERKLRKVGNSTVVTLSKDFLDSMGMSESDTVIIDEEKLKEAMVKKVEKDEDQLLVEMSMAKMSKQYEETFKALVTK</sequence>
<evidence type="ECO:0000313" key="1">
    <source>
        <dbReference type="EMBL" id="MBO0448773.1"/>
    </source>
</evidence>
<dbReference type="NCBIfam" id="TIGR02609">
    <property type="entry name" value="doc_partner"/>
    <property type="match status" value="1"/>
</dbReference>
<evidence type="ECO:0000313" key="2">
    <source>
        <dbReference type="Proteomes" id="UP000664256"/>
    </source>
</evidence>
<dbReference type="RefSeq" id="WP_206902971.1">
    <property type="nucleotide sequence ID" value="NZ_JAFLVT010000006.1"/>
</dbReference>
<protein>
    <submittedName>
        <fullName evidence="1">Addiction module antitoxin</fullName>
    </submittedName>
</protein>
<accession>A0ABS3H823</accession>
<dbReference type="Gene3D" id="2.10.260.10">
    <property type="match status" value="1"/>
</dbReference>
<gene>
    <name evidence="1" type="ORF">JZO76_04410</name>
</gene>
<dbReference type="SUPFAM" id="SSF89447">
    <property type="entry name" value="AbrB/MazE/MraZ-like"/>
    <property type="match status" value="1"/>
</dbReference>
<proteinExistence type="predicted"/>